<comment type="caution">
    <text evidence="2">The sequence shown here is derived from an EMBL/GenBank/DDBJ whole genome shotgun (WGS) entry which is preliminary data.</text>
</comment>
<sequence>MHLEHPKLAATAFLIADPARAAMLMALLDGRALPAGELAFAGGVTPQTASAHLAKLLDGGLLAVKVQGRHRYYRLANAHVATVLETLATLAPPQTSRRRTPHRDAQPLRLARCCYDHLAGRLGVAITEALEQRAWLTGDDDTTRYAVSPEGAAWFARMGVDLPQLAQDRRTLARRCLDWTERRHHLAGALGAALLDQFCARHWLRRVDGSRAFVVTDLGWTGLLAELGIRRCEDEAVALRS</sequence>
<dbReference type="PRINTS" id="PR00778">
    <property type="entry name" value="HTHARSR"/>
</dbReference>
<dbReference type="InterPro" id="IPR052543">
    <property type="entry name" value="HTH_Metal-responsive_Reg"/>
</dbReference>
<dbReference type="PROSITE" id="PS50987">
    <property type="entry name" value="HTH_ARSR_2"/>
    <property type="match status" value="1"/>
</dbReference>
<gene>
    <name evidence="2" type="ORF">GIY21_07920</name>
    <name evidence="3" type="ORF">GIY22_07915</name>
</gene>
<dbReference type="GO" id="GO:0032791">
    <property type="term" value="F:lead ion binding"/>
    <property type="evidence" value="ECO:0007669"/>
    <property type="project" value="TreeGrafter"/>
</dbReference>
<name>A0A6N7QB13_9XANT</name>
<dbReference type="InterPro" id="IPR001845">
    <property type="entry name" value="HTH_ArsR_DNA-bd_dom"/>
</dbReference>
<dbReference type="GO" id="GO:0003700">
    <property type="term" value="F:DNA-binding transcription factor activity"/>
    <property type="evidence" value="ECO:0007669"/>
    <property type="project" value="InterPro"/>
</dbReference>
<reference evidence="3" key="2">
    <citation type="journal article" date="2020" name="Plant Dis.">
        <title>A Grain Rot of Rice in Iran Caused by a Xanthomonas Strain Closely Related to X. sacchari.</title>
        <authorList>
            <person name="Mirghasempour S.A."/>
            <person name="Huang S."/>
            <person name="Studholme D.J."/>
            <person name="Brady C.L."/>
        </authorList>
    </citation>
    <scope>NUCLEOTIDE SEQUENCE</scope>
    <source>
        <strain evidence="3">SAM114</strain>
    </source>
</reference>
<protein>
    <submittedName>
        <fullName evidence="2">Helix-turn-helix domain-containing protein</fullName>
    </submittedName>
</protein>
<dbReference type="RefSeq" id="WP_153751169.1">
    <property type="nucleotide sequence ID" value="NZ_WJPM01000005.1"/>
</dbReference>
<dbReference type="AlphaFoldDB" id="A0A6N7QB13"/>
<dbReference type="SUPFAM" id="SSF46785">
    <property type="entry name" value="Winged helix' DNA-binding domain"/>
    <property type="match status" value="1"/>
</dbReference>
<evidence type="ECO:0000313" key="5">
    <source>
        <dbReference type="Proteomes" id="UP000439314"/>
    </source>
</evidence>
<proteinExistence type="predicted"/>
<evidence type="ECO:0000259" key="1">
    <source>
        <dbReference type="PROSITE" id="PS50987"/>
    </source>
</evidence>
<dbReference type="InterPro" id="IPR036390">
    <property type="entry name" value="WH_DNA-bd_sf"/>
</dbReference>
<dbReference type="Pfam" id="PF12840">
    <property type="entry name" value="HTH_20"/>
    <property type="match status" value="1"/>
</dbReference>
<dbReference type="Gene3D" id="1.10.10.10">
    <property type="entry name" value="Winged helix-like DNA-binding domain superfamily/Winged helix DNA-binding domain"/>
    <property type="match status" value="1"/>
</dbReference>
<organism evidence="2 5">
    <name type="scientific">Xanthomonas sontii</name>
    <dbReference type="NCBI Taxonomy" id="2650745"/>
    <lineage>
        <taxon>Bacteria</taxon>
        <taxon>Pseudomonadati</taxon>
        <taxon>Pseudomonadota</taxon>
        <taxon>Gammaproteobacteria</taxon>
        <taxon>Lysobacterales</taxon>
        <taxon>Lysobacteraceae</taxon>
        <taxon>Xanthomonas</taxon>
    </lineage>
</organism>
<dbReference type="EMBL" id="WJPM01000005">
    <property type="protein sequence ID" value="MRH74553.1"/>
    <property type="molecule type" value="Genomic_DNA"/>
</dbReference>
<dbReference type="Proteomes" id="UP000439314">
    <property type="component" value="Unassembled WGS sequence"/>
</dbReference>
<dbReference type="CDD" id="cd00090">
    <property type="entry name" value="HTH_ARSR"/>
    <property type="match status" value="1"/>
</dbReference>
<dbReference type="GO" id="GO:0010288">
    <property type="term" value="P:response to lead ion"/>
    <property type="evidence" value="ECO:0007669"/>
    <property type="project" value="TreeGrafter"/>
</dbReference>
<evidence type="ECO:0000313" key="3">
    <source>
        <dbReference type="EMBL" id="MRH74553.1"/>
    </source>
</evidence>
<dbReference type="GO" id="GO:0097063">
    <property type="term" value="F:cadmium ion sensor activity"/>
    <property type="evidence" value="ECO:0007669"/>
    <property type="project" value="TreeGrafter"/>
</dbReference>
<dbReference type="PANTHER" id="PTHR39168:SF1">
    <property type="entry name" value="TRANSCRIPTIONAL REGULATORY PROTEIN"/>
    <property type="match status" value="1"/>
</dbReference>
<dbReference type="Proteomes" id="UP000437931">
    <property type="component" value="Unassembled WGS sequence"/>
</dbReference>
<dbReference type="InterPro" id="IPR011991">
    <property type="entry name" value="ArsR-like_HTH"/>
</dbReference>
<dbReference type="SMART" id="SM00418">
    <property type="entry name" value="HTH_ARSR"/>
    <property type="match status" value="1"/>
</dbReference>
<dbReference type="GO" id="GO:0046686">
    <property type="term" value="P:response to cadmium ion"/>
    <property type="evidence" value="ECO:0007669"/>
    <property type="project" value="TreeGrafter"/>
</dbReference>
<keyword evidence="4" id="KW-1185">Reference proteome</keyword>
<accession>A0A6N7QB13</accession>
<evidence type="ECO:0000313" key="2">
    <source>
        <dbReference type="EMBL" id="MRH00221.1"/>
    </source>
</evidence>
<reference evidence="4 5" key="1">
    <citation type="submission" date="2019-11" db="EMBL/GenBank/DDBJ databases">
        <title>First report of rice panicle blight caused by Xanthomonas sp. in Iran.</title>
        <authorList>
            <person name="Mirghasempour S.A."/>
            <person name="Huang S."/>
            <person name="Brady C.L."/>
            <person name="Studholme D.J."/>
        </authorList>
    </citation>
    <scope>NUCLEOTIDE SEQUENCE [LARGE SCALE GENOMIC DNA]</scope>
    <source>
        <strain evidence="2 5">ASD011</strain>
        <strain evidence="4">SAM114</strain>
    </source>
</reference>
<dbReference type="GO" id="GO:0003677">
    <property type="term" value="F:DNA binding"/>
    <property type="evidence" value="ECO:0007669"/>
    <property type="project" value="TreeGrafter"/>
</dbReference>
<dbReference type="PANTHER" id="PTHR39168">
    <property type="entry name" value="TRANSCRIPTIONAL REGULATOR-RELATED"/>
    <property type="match status" value="1"/>
</dbReference>
<dbReference type="InterPro" id="IPR036388">
    <property type="entry name" value="WH-like_DNA-bd_sf"/>
</dbReference>
<dbReference type="EMBL" id="WJPN01000005">
    <property type="protein sequence ID" value="MRH00221.1"/>
    <property type="molecule type" value="Genomic_DNA"/>
</dbReference>
<evidence type="ECO:0000313" key="4">
    <source>
        <dbReference type="Proteomes" id="UP000437931"/>
    </source>
</evidence>
<feature type="domain" description="HTH arsR-type" evidence="1">
    <location>
        <begin position="1"/>
        <end position="95"/>
    </location>
</feature>